<evidence type="ECO:0000313" key="4">
    <source>
        <dbReference type="Proteomes" id="UP000037023"/>
    </source>
</evidence>
<reference evidence="3 4" key="1">
    <citation type="submission" date="2015-06" db="EMBL/GenBank/DDBJ databases">
        <authorList>
            <person name="Hoefler B.C."/>
            <person name="Straight P.D."/>
        </authorList>
    </citation>
    <scope>NUCLEOTIDE SEQUENCE [LARGE SCALE GENOMIC DNA]</scope>
    <source>
        <strain evidence="3 4">NRRL 3427</strain>
    </source>
</reference>
<evidence type="ECO:0000256" key="1">
    <source>
        <dbReference type="SAM" id="MobiDB-lite"/>
    </source>
</evidence>
<dbReference type="Gene3D" id="3.30.1330.230">
    <property type="match status" value="1"/>
</dbReference>
<dbReference type="PATRIC" id="fig|1938.6.peg.1859"/>
<dbReference type="Pfam" id="PF07812">
    <property type="entry name" value="TfuA"/>
    <property type="match status" value="1"/>
</dbReference>
<dbReference type="PROSITE" id="PS51664">
    <property type="entry name" value="YCAO"/>
    <property type="match status" value="1"/>
</dbReference>
<sequence length="854" mass="92540">MPLAEARLLLDADYRRPVRRGDLDAFPAGQVVGIVDGVFEQSLAVSPAEVRSAVDRGVVVYGGGSMGALRAAEVPGVIGIGLVHAWYRDGAISRDDEVALLFDAETAAPLTVPMVNVRYAVDRLHRGGTIDRPTADRLLAAALELPYKARTHRRVVRSAGLLDRADGEDLVAMLAGHDLKHRDAQSVLEAVGAARVAPMPGGEPRVNVERPVAEPVATGTALIWESGDRVDDDELFAFLAYTGRLEPLGRAAHPVPPELLPAVDAEAARAGFRSAVRRWGWLSTEEARVTLADLGIDLSTLNRRAEAEAVADAGLTAWARADREVFRRSVRAALFLHDASLKREVMRQGALRLFAEEDPRPAGAGELAEAWQVLCKANLAVDREALRQRWAQWGHGDRAAQDAFAEGLARARRNVRTLAATMAGGALPAAARTAPHPAPGLRSRPKPPGERRFCTSLRQARDHAERLAKTIGITRIGMVGELGDIGGVQIAQAARPDGRWSSTYGSGKGLTEDGAYVGSVMEELEKWAQERWVPRADDLVEGSYRELGGDAVDPAGLALPYDSGYTPELPLTWVRCPDLLTARTVLVPLDLLRLERGRGDICFSPRGARKVIATNGLGSGFSLEEALLHGLCEYVERHAQRLAEVALVNPGGTGAPPFRFVDPDTAPDRAREAAERLRRAGHVVRVLDITSEVKVPTFMVTVWRGLDRAEGYGTHPDPGTAVEMALLEAAQSIACSVAGGREDLTIRARSLGRHERPRPISHEDAWFWLDPDIVTTPLPRGHTCDDVLDDLRWTLRRVADAGVAHVPVLDLSRPETAPGHVVRVIVPGLESNNPFATGERARLTLLRDLLPRWS</sequence>
<dbReference type="Gene3D" id="3.30.160.660">
    <property type="match status" value="1"/>
</dbReference>
<organism evidence="3 4">
    <name type="scientific">Streptomyces viridochromogenes</name>
    <dbReference type="NCBI Taxonomy" id="1938"/>
    <lineage>
        <taxon>Bacteria</taxon>
        <taxon>Bacillati</taxon>
        <taxon>Actinomycetota</taxon>
        <taxon>Actinomycetes</taxon>
        <taxon>Kitasatosporales</taxon>
        <taxon>Streptomycetaceae</taxon>
        <taxon>Streptomyces</taxon>
    </lineage>
</organism>
<comment type="caution">
    <text evidence="3">The sequence shown here is derived from an EMBL/GenBank/DDBJ whole genome shotgun (WGS) entry which is preliminary data.</text>
</comment>
<accession>A0A0L8L4J4</accession>
<evidence type="ECO:0000259" key="2">
    <source>
        <dbReference type="PROSITE" id="PS51664"/>
    </source>
</evidence>
<gene>
    <name evidence="3" type="ORF">ADK34_08470</name>
</gene>
<dbReference type="AlphaFoldDB" id="A0A0L8L4J4"/>
<protein>
    <recommendedName>
        <fullName evidence="2">YcaO domain-containing protein</fullName>
    </recommendedName>
</protein>
<dbReference type="PANTHER" id="PTHR37809:SF1">
    <property type="entry name" value="RIBOSOMAL PROTEIN S12 METHYLTHIOTRANSFERASE ACCESSORY FACTOR YCAO"/>
    <property type="match status" value="1"/>
</dbReference>
<dbReference type="InterPro" id="IPR012924">
    <property type="entry name" value="TfuA_core"/>
</dbReference>
<evidence type="ECO:0000313" key="3">
    <source>
        <dbReference type="EMBL" id="KOG33019.1"/>
    </source>
</evidence>
<dbReference type="Proteomes" id="UP000037023">
    <property type="component" value="Unassembled WGS sequence"/>
</dbReference>
<dbReference type="EMBL" id="LGUP01000055">
    <property type="protein sequence ID" value="KOG33019.1"/>
    <property type="molecule type" value="Genomic_DNA"/>
</dbReference>
<dbReference type="Gene3D" id="3.30.40.250">
    <property type="match status" value="1"/>
</dbReference>
<feature type="region of interest" description="Disordered" evidence="1">
    <location>
        <begin position="428"/>
        <end position="450"/>
    </location>
</feature>
<dbReference type="NCBIfam" id="TIGR00702">
    <property type="entry name" value="YcaO-type kinase domain"/>
    <property type="match status" value="1"/>
</dbReference>
<dbReference type="InterPro" id="IPR003776">
    <property type="entry name" value="YcaO-like_dom"/>
</dbReference>
<dbReference type="PANTHER" id="PTHR37809">
    <property type="entry name" value="RIBOSOMAL PROTEIN S12 METHYLTHIOTRANSFERASE ACCESSORY FACTOR YCAO"/>
    <property type="match status" value="1"/>
</dbReference>
<proteinExistence type="predicted"/>
<dbReference type="Pfam" id="PF02624">
    <property type="entry name" value="YcaO"/>
    <property type="match status" value="1"/>
</dbReference>
<name>A0A0L8L4J4_STRVR</name>
<feature type="domain" description="YcaO" evidence="2">
    <location>
        <begin position="507"/>
        <end position="854"/>
    </location>
</feature>